<dbReference type="Pfam" id="PF16088">
    <property type="entry name" value="BORCS7"/>
    <property type="match status" value="1"/>
</dbReference>
<dbReference type="PANTHER" id="PTHR13121">
    <property type="entry name" value="GPI TRANSAMIDASE COMPONENT PIG-U"/>
    <property type="match status" value="1"/>
</dbReference>
<feature type="transmembrane region" description="Helical" evidence="13">
    <location>
        <begin position="439"/>
        <end position="460"/>
    </location>
</feature>
<evidence type="ECO:0000256" key="9">
    <source>
        <dbReference type="ARBA" id="ARBA00022824"/>
    </source>
</evidence>
<dbReference type="GO" id="GO:0006506">
    <property type="term" value="P:GPI anchor biosynthetic process"/>
    <property type="evidence" value="ECO:0007669"/>
    <property type="project" value="UniProtKB-UniPathway"/>
</dbReference>
<proteinExistence type="inferred from homology"/>
<evidence type="ECO:0000256" key="2">
    <source>
        <dbReference type="ARBA" id="ARBA00004656"/>
    </source>
</evidence>
<dbReference type="UniPathway" id="UPA00196"/>
<feature type="transmembrane region" description="Helical" evidence="13">
    <location>
        <begin position="396"/>
        <end position="419"/>
    </location>
</feature>
<accession>A0A3M7RBU6</accession>
<keyword evidence="9" id="KW-0256">Endoplasmic reticulum</keyword>
<organism evidence="14 15">
    <name type="scientific">Brachionus plicatilis</name>
    <name type="common">Marine rotifer</name>
    <name type="synonym">Brachionus muelleri</name>
    <dbReference type="NCBI Taxonomy" id="10195"/>
    <lineage>
        <taxon>Eukaryota</taxon>
        <taxon>Metazoa</taxon>
        <taxon>Spiralia</taxon>
        <taxon>Gnathifera</taxon>
        <taxon>Rotifera</taxon>
        <taxon>Eurotatoria</taxon>
        <taxon>Monogononta</taxon>
        <taxon>Pseudotrocha</taxon>
        <taxon>Ploima</taxon>
        <taxon>Brachionidae</taxon>
        <taxon>Brachionus</taxon>
    </lineage>
</organism>
<evidence type="ECO:0000256" key="3">
    <source>
        <dbReference type="ARBA" id="ARBA00004687"/>
    </source>
</evidence>
<dbReference type="InterPro" id="IPR032143">
    <property type="entry name" value="BORCS7"/>
</dbReference>
<dbReference type="GO" id="GO:0016255">
    <property type="term" value="P:attachment of GPI anchor to protein"/>
    <property type="evidence" value="ECO:0007669"/>
    <property type="project" value="InterPro"/>
</dbReference>
<comment type="caution">
    <text evidence="14">The sequence shown here is derived from an EMBL/GenBank/DDBJ whole genome shotgun (WGS) entry which is preliminary data.</text>
</comment>
<feature type="transmembrane region" description="Helical" evidence="13">
    <location>
        <begin position="96"/>
        <end position="115"/>
    </location>
</feature>
<evidence type="ECO:0000256" key="12">
    <source>
        <dbReference type="ARBA" id="ARBA00023228"/>
    </source>
</evidence>
<keyword evidence="10 13" id="KW-1133">Transmembrane helix</keyword>
<dbReference type="STRING" id="10195.A0A3M7RBU6"/>
<dbReference type="Pfam" id="PF06728">
    <property type="entry name" value="PIG-U"/>
    <property type="match status" value="1"/>
</dbReference>
<name>A0A3M7RBU6_BRAPC</name>
<evidence type="ECO:0000313" key="15">
    <source>
        <dbReference type="Proteomes" id="UP000276133"/>
    </source>
</evidence>
<keyword evidence="12" id="KW-0458">Lysosome</keyword>
<dbReference type="PANTHER" id="PTHR13121:SF0">
    <property type="entry name" value="PHOSPHATIDYLINOSITOL GLYCAN ANCHOR BIOSYNTHESIS CLASS U PROTEIN"/>
    <property type="match status" value="1"/>
</dbReference>
<feature type="transmembrane region" description="Helical" evidence="13">
    <location>
        <begin position="467"/>
        <end position="487"/>
    </location>
</feature>
<evidence type="ECO:0000256" key="6">
    <source>
        <dbReference type="ARBA" id="ARBA00022295"/>
    </source>
</evidence>
<sequence length="547" mass="63227">MSTEPQIKFSNEESKANIRYKIAQNTLNIIDLTKSTIKSSESNELFKNSFKKFIQNEQLIESTGDKLQKIHIIGSQLNFQKFPRRSIPSSTKMSKYRSAGFIGALALGALIRLCLINNQSLRQWLQNRVEISTPLTSWHRVLEGIYLKNSLNSSSYEGDLVHEIPMMINLYHFLIQLLSAKHIIYFFILIDCLNSVLVYTISYKIIQHTCIMENFNKTNGKYARLFESKEKREDFLLSEKNFRPLFWSLLAMACYLFNPLNLACCMSQTTVLIHHFILLLWLNFLLNGKVFMSYFFLAIHANITVYSLVLIVPSIGVIRQKKILKRKHIKSELNLASKHLATFVLLAALVFMFNFYLENFNTRFIDCTYFFILKVRDLVPNMGLFWYFLTEMFDHFITFFIYVFQLNAFLYSVPLTLRLRDEPMVNLLVQIGLLYVFKSYPNIGETGLYTAFLPCVAYLFPLMRNVLVYTCMLIAGGVLAPIMFYLWLGSGGGNANFYFAITLVYSVGQIFLLVDVFYACLKREFIKLNGSDVPLGTDGKPASFTLE</sequence>
<evidence type="ECO:0000256" key="11">
    <source>
        <dbReference type="ARBA" id="ARBA00023136"/>
    </source>
</evidence>
<feature type="transmembrane region" description="Helical" evidence="13">
    <location>
        <begin position="499"/>
        <end position="521"/>
    </location>
</feature>
<dbReference type="InterPro" id="IPR009600">
    <property type="entry name" value="PIG-U"/>
</dbReference>
<feature type="transmembrane region" description="Helical" evidence="13">
    <location>
        <begin position="294"/>
        <end position="318"/>
    </location>
</feature>
<evidence type="ECO:0000256" key="5">
    <source>
        <dbReference type="ARBA" id="ARBA00010026"/>
    </source>
</evidence>
<dbReference type="GO" id="GO:0042765">
    <property type="term" value="C:GPI-anchor transamidase complex"/>
    <property type="evidence" value="ECO:0007669"/>
    <property type="project" value="InterPro"/>
</dbReference>
<evidence type="ECO:0000256" key="1">
    <source>
        <dbReference type="ARBA" id="ARBA00004477"/>
    </source>
</evidence>
<gene>
    <name evidence="14" type="ORF">BpHYR1_012959</name>
</gene>
<protein>
    <recommendedName>
        <fullName evidence="6">BLOC-1-related complex subunit 7</fullName>
    </recommendedName>
</protein>
<keyword evidence="15" id="KW-1185">Reference proteome</keyword>
<dbReference type="Proteomes" id="UP000276133">
    <property type="component" value="Unassembled WGS sequence"/>
</dbReference>
<evidence type="ECO:0000256" key="10">
    <source>
        <dbReference type="ARBA" id="ARBA00022989"/>
    </source>
</evidence>
<keyword evidence="7" id="KW-0337">GPI-anchor biosynthesis</keyword>
<dbReference type="EMBL" id="REGN01003751">
    <property type="protein sequence ID" value="RNA20987.1"/>
    <property type="molecule type" value="Genomic_DNA"/>
</dbReference>
<evidence type="ECO:0000256" key="7">
    <source>
        <dbReference type="ARBA" id="ARBA00022502"/>
    </source>
</evidence>
<feature type="transmembrane region" description="Helical" evidence="13">
    <location>
        <begin position="183"/>
        <end position="206"/>
    </location>
</feature>
<dbReference type="AlphaFoldDB" id="A0A3M7RBU6"/>
<evidence type="ECO:0000256" key="13">
    <source>
        <dbReference type="SAM" id="Phobius"/>
    </source>
</evidence>
<comment type="subcellular location">
    <subcellularLocation>
        <location evidence="1">Endoplasmic reticulum membrane</location>
        <topology evidence="1">Multi-pass membrane protein</topology>
    </subcellularLocation>
    <subcellularLocation>
        <location evidence="2">Lysosome membrane</location>
    </subcellularLocation>
</comment>
<dbReference type="GO" id="GO:0005765">
    <property type="term" value="C:lysosomal membrane"/>
    <property type="evidence" value="ECO:0007669"/>
    <property type="project" value="UniProtKB-SubCell"/>
</dbReference>
<comment type="similarity">
    <text evidence="4">Belongs to the BORCS7 family.</text>
</comment>
<comment type="pathway">
    <text evidence="3">Glycolipid biosynthesis; glycosylphosphatidylinositol-anchor biosynthesis.</text>
</comment>
<comment type="similarity">
    <text evidence="5">Belongs to the PIGU family.</text>
</comment>
<feature type="transmembrane region" description="Helical" evidence="13">
    <location>
        <begin position="339"/>
        <end position="357"/>
    </location>
</feature>
<keyword evidence="8 13" id="KW-0812">Transmembrane</keyword>
<reference evidence="14 15" key="1">
    <citation type="journal article" date="2018" name="Sci. Rep.">
        <title>Genomic signatures of local adaptation to the degree of environmental predictability in rotifers.</title>
        <authorList>
            <person name="Franch-Gras L."/>
            <person name="Hahn C."/>
            <person name="Garcia-Roger E.M."/>
            <person name="Carmona M.J."/>
            <person name="Serra M."/>
            <person name="Gomez A."/>
        </authorList>
    </citation>
    <scope>NUCLEOTIDE SEQUENCE [LARGE SCALE GENOMIC DNA]</scope>
    <source>
        <strain evidence="14">HYR1</strain>
    </source>
</reference>
<keyword evidence="11 13" id="KW-0472">Membrane</keyword>
<evidence type="ECO:0000256" key="4">
    <source>
        <dbReference type="ARBA" id="ARBA00005433"/>
    </source>
</evidence>
<feature type="transmembrane region" description="Helical" evidence="13">
    <location>
        <begin position="369"/>
        <end position="389"/>
    </location>
</feature>
<evidence type="ECO:0000256" key="8">
    <source>
        <dbReference type="ARBA" id="ARBA00022692"/>
    </source>
</evidence>
<evidence type="ECO:0000313" key="14">
    <source>
        <dbReference type="EMBL" id="RNA20987.1"/>
    </source>
</evidence>
<dbReference type="OrthoDB" id="549017at2759"/>